<dbReference type="InterPro" id="IPR016064">
    <property type="entry name" value="NAD/diacylglycerol_kinase_sf"/>
</dbReference>
<dbReference type="GO" id="GO:0006741">
    <property type="term" value="P:NADP+ biosynthetic process"/>
    <property type="evidence" value="ECO:0007669"/>
    <property type="project" value="InterPro"/>
</dbReference>
<dbReference type="EMBL" id="SRIB01000003">
    <property type="protein sequence ID" value="TFZ41136.1"/>
    <property type="molecule type" value="Genomic_DNA"/>
</dbReference>
<dbReference type="GO" id="GO:0005524">
    <property type="term" value="F:ATP binding"/>
    <property type="evidence" value="ECO:0007669"/>
    <property type="project" value="UniProtKB-ARBA"/>
</dbReference>
<dbReference type="Proteomes" id="UP000298381">
    <property type="component" value="Unassembled WGS sequence"/>
</dbReference>
<dbReference type="Gene3D" id="3.40.50.10330">
    <property type="entry name" value="Probable inorganic polyphosphate/atp-NAD kinase, domain 1"/>
    <property type="match status" value="1"/>
</dbReference>
<comment type="caution">
    <text evidence="1">The sequence shown here is derived from an EMBL/GenBank/DDBJ whole genome shotgun (WGS) entry which is preliminary data.</text>
</comment>
<dbReference type="OrthoDB" id="4292700at2"/>
<dbReference type="SUPFAM" id="SSF111331">
    <property type="entry name" value="NAD kinase/diacylglycerol kinase-like"/>
    <property type="match status" value="1"/>
</dbReference>
<dbReference type="InterPro" id="IPR039065">
    <property type="entry name" value="AcoX-like"/>
</dbReference>
<sequence>MKTIGIIANPASGKDIRRLVSHATVVDNNEKINIVKRIILASQGTGVENIYIMPDTFLIGHKAIEDLKLSKELKIPVDILSMKIQGNLNDTIRAAELLEELEVGVIVVLGGDGTLRAVAKGNSNIPVIGISTGTNNVYPRMIEGTVAGMAASAIATNMCDKYNSCIRDKRIEIYKGSKLLDIALVDCVISKQTYVGSRAIWNEEDIVKVIVSNAHPAAIGFSTIVGVRKIISDKDDFGACVNLNVGDKYYLAPIAAGTMKTIKLDEPTIHKVDERFDLEFDFNGIMALDGEREIPFKIGESYGFKITRNGPIRVNIRKTIESAQEIGFFACK</sequence>
<keyword evidence="1" id="KW-0808">Transferase</keyword>
<protein>
    <submittedName>
        <fullName evidence="1">ATP-NAD kinase</fullName>
    </submittedName>
</protein>
<evidence type="ECO:0000313" key="1">
    <source>
        <dbReference type="EMBL" id="TFZ41136.1"/>
    </source>
</evidence>
<keyword evidence="2" id="KW-1185">Reference proteome</keyword>
<dbReference type="InterPro" id="IPR002504">
    <property type="entry name" value="NADK"/>
</dbReference>
<dbReference type="Pfam" id="PF01513">
    <property type="entry name" value="NAD_kinase"/>
    <property type="match status" value="1"/>
</dbReference>
<dbReference type="PANTHER" id="PTHR40697">
    <property type="entry name" value="ACETOIN CATABOLISM PROTEIN X"/>
    <property type="match status" value="1"/>
</dbReference>
<organism evidence="1 2">
    <name type="scientific">Soehngenia longivitae</name>
    <dbReference type="NCBI Taxonomy" id="2562294"/>
    <lineage>
        <taxon>Bacteria</taxon>
        <taxon>Bacillati</taxon>
        <taxon>Bacillota</taxon>
        <taxon>Tissierellia</taxon>
        <taxon>Tissierellales</taxon>
        <taxon>Tissierellaceae</taxon>
        <taxon>Soehngenia</taxon>
    </lineage>
</organism>
<evidence type="ECO:0000313" key="2">
    <source>
        <dbReference type="Proteomes" id="UP000298381"/>
    </source>
</evidence>
<dbReference type="InterPro" id="IPR011391">
    <property type="entry name" value="AcoX_kinase"/>
</dbReference>
<dbReference type="GO" id="GO:0003951">
    <property type="term" value="F:NAD+ kinase activity"/>
    <property type="evidence" value="ECO:0007669"/>
    <property type="project" value="InterPro"/>
</dbReference>
<keyword evidence="1" id="KW-0418">Kinase</keyword>
<dbReference type="InterPro" id="IPR017438">
    <property type="entry name" value="ATP-NAD_kinase_N"/>
</dbReference>
<name>A0A4Z0D8C0_9FIRM</name>
<dbReference type="RefSeq" id="WP_135270617.1">
    <property type="nucleotide sequence ID" value="NZ_SRIB01000003.1"/>
</dbReference>
<proteinExistence type="predicted"/>
<dbReference type="GO" id="GO:0051287">
    <property type="term" value="F:NAD binding"/>
    <property type="evidence" value="ECO:0007669"/>
    <property type="project" value="UniProtKB-ARBA"/>
</dbReference>
<accession>A0A4Z0D8C0</accession>
<dbReference type="PIRSF" id="PIRSF018567">
    <property type="entry name" value="AcoX"/>
    <property type="match status" value="1"/>
</dbReference>
<gene>
    <name evidence="1" type="ORF">E4100_03295</name>
</gene>
<reference evidence="1 2" key="1">
    <citation type="submission" date="2019-03" db="EMBL/GenBank/DDBJ databases">
        <title>Draft genome sequence data and analysis of a Fermenting Bacterium, Soehngenia longevitae strain 1933PT, isolated from petroleum reservoir in Azerbaijan.</title>
        <authorList>
            <person name="Grouzdev D.S."/>
            <person name="Bidzhieva S.K."/>
            <person name="Sokolova D.S."/>
            <person name="Tourova T.P."/>
            <person name="Poltaraus A.B."/>
            <person name="Nazina T.N."/>
        </authorList>
    </citation>
    <scope>NUCLEOTIDE SEQUENCE [LARGE SCALE GENOMIC DNA]</scope>
    <source>
        <strain evidence="1 2">1933P</strain>
    </source>
</reference>
<dbReference type="AlphaFoldDB" id="A0A4Z0D8C0"/>
<dbReference type="PANTHER" id="PTHR40697:SF3">
    <property type="entry name" value="ACETOIN CATABOLISM PROTEIN X"/>
    <property type="match status" value="1"/>
</dbReference>